<dbReference type="GO" id="GO:0032389">
    <property type="term" value="C:MutLalpha complex"/>
    <property type="evidence" value="ECO:0007669"/>
    <property type="project" value="TreeGrafter"/>
</dbReference>
<evidence type="ECO:0000313" key="5">
    <source>
        <dbReference type="Proteomes" id="UP000005666"/>
    </source>
</evidence>
<keyword evidence="2" id="KW-0227">DNA damage</keyword>
<keyword evidence="5" id="KW-1185">Reference proteome</keyword>
<dbReference type="SMART" id="SM01340">
    <property type="entry name" value="DNA_mis_repair"/>
    <property type="match status" value="1"/>
</dbReference>
<accession>G8BW27</accession>
<dbReference type="Proteomes" id="UP000005666">
    <property type="component" value="Chromosome 7"/>
</dbReference>
<reference evidence="4 5" key="1">
    <citation type="journal article" date="2011" name="Proc. Natl. Acad. Sci. U.S.A.">
        <title>Evolutionary erosion of yeast sex chromosomes by mating-type switching accidents.</title>
        <authorList>
            <person name="Gordon J.L."/>
            <person name="Armisen D."/>
            <person name="Proux-Wera E."/>
            <person name="Oheigeartaigh S.S."/>
            <person name="Byrne K.P."/>
            <person name="Wolfe K.H."/>
        </authorList>
    </citation>
    <scope>NUCLEOTIDE SEQUENCE [LARGE SCALE GENOMIC DNA]</scope>
    <source>
        <strain evidence="5">ATCC 24235 / CBS 4417 / NBRC 1672 / NRRL Y-8282 / UCD 70-5</strain>
    </source>
</reference>
<dbReference type="EMBL" id="HE612862">
    <property type="protein sequence ID" value="CCE64105.1"/>
    <property type="molecule type" value="Genomic_DNA"/>
</dbReference>
<feature type="domain" description="DNA mismatch repair protein S5" evidence="3">
    <location>
        <begin position="242"/>
        <end position="358"/>
    </location>
</feature>
<dbReference type="Gene3D" id="3.30.565.10">
    <property type="entry name" value="Histidine kinase-like ATPase, C-terminal domain"/>
    <property type="match status" value="1"/>
</dbReference>
<evidence type="ECO:0000313" key="4">
    <source>
        <dbReference type="EMBL" id="CCE64105.1"/>
    </source>
</evidence>
<dbReference type="GO" id="GO:0000404">
    <property type="term" value="F:heteroduplex DNA loop binding"/>
    <property type="evidence" value="ECO:0007669"/>
    <property type="project" value="EnsemblFungi"/>
</dbReference>
<dbReference type="OrthoDB" id="10263226at2759"/>
<dbReference type="GO" id="GO:0005524">
    <property type="term" value="F:ATP binding"/>
    <property type="evidence" value="ECO:0007669"/>
    <property type="project" value="InterPro"/>
</dbReference>
<proteinExistence type="inferred from homology"/>
<dbReference type="GO" id="GO:0032390">
    <property type="term" value="C:MutLbeta complex"/>
    <property type="evidence" value="ECO:0007669"/>
    <property type="project" value="EnsemblFungi"/>
</dbReference>
<dbReference type="PANTHER" id="PTHR10073:SF44">
    <property type="entry name" value="DNA MISMATCH REPAIR PROTEIN MLH2"/>
    <property type="match status" value="1"/>
</dbReference>
<sequence>MAIKEICINDRLTLHSSAYLIDPAATVRELIDNSVDSGSSNIVVELDSKTGGCEYISVKDNGSGVMPNDRPLMCLNHYTSKTKAFSDLQSIDTLGFRGNALSIIANLASQKGSVQITTRTNLEEIGETWFVDKLGSIKDNKIKKVNSEVGTKVVIKKLLKGLYVRNIECSKKGRSTIEKVKNLLTHYSLNFKSIKFQFFLIKLNKDQSIALRHMQRNTELNLSRVRNLMILAGLPPTAKNMILNESGIKINENFQIDLILPGYLFQHGNDTSKKNCKFLTVNNRALSLSLSFGKEITKILNYSYQALDLVKPKFWFLCFHINPSMIDINIEPEKNDIFIKNQSAIFDSFSSLVTDFLLRSKLHNLDSPPKEIYINEKHGSQEPGEVQHTVNCNKTSSAELLLSRGNERKEYKDYAFSLNRYQIPKKHIRKKKLTSEQIILSLQNTPNEKSLGTSLLKDYSMKNRNFYHSQMRKIGLYSEYTNKISINVTVSTALTNSYNYKNDLNWLMRDSSLNIALSSKMIELEQELHGNITGIINKTSHGWYYYTTKKDDN</sequence>
<dbReference type="PANTHER" id="PTHR10073">
    <property type="entry name" value="DNA MISMATCH REPAIR PROTEIN MLH, PMS, MUTL"/>
    <property type="match status" value="1"/>
</dbReference>
<dbReference type="InterPro" id="IPR013507">
    <property type="entry name" value="DNA_mismatch_S5_2-like"/>
</dbReference>
<dbReference type="SUPFAM" id="SSF55874">
    <property type="entry name" value="ATPase domain of HSP90 chaperone/DNA topoisomerase II/histidine kinase"/>
    <property type="match status" value="1"/>
</dbReference>
<evidence type="ECO:0000256" key="2">
    <source>
        <dbReference type="ARBA" id="ARBA00022763"/>
    </source>
</evidence>
<protein>
    <recommendedName>
        <fullName evidence="3">DNA mismatch repair protein S5 domain-containing protein</fullName>
    </recommendedName>
</protein>
<dbReference type="InterPro" id="IPR038973">
    <property type="entry name" value="MutL/Mlh/Pms-like"/>
</dbReference>
<name>G8BW27_TETPH</name>
<dbReference type="GO" id="GO:0140664">
    <property type="term" value="F:ATP-dependent DNA damage sensor activity"/>
    <property type="evidence" value="ECO:0007669"/>
    <property type="project" value="InterPro"/>
</dbReference>
<dbReference type="eggNOG" id="KOG1978">
    <property type="taxonomic scope" value="Eukaryota"/>
</dbReference>
<dbReference type="GeneID" id="11535888"/>
<dbReference type="HOGENOM" id="CLU_024335_0_0_1"/>
<dbReference type="STRING" id="1071381.G8BW27"/>
<dbReference type="Pfam" id="PF01119">
    <property type="entry name" value="DNA_mis_repair"/>
    <property type="match status" value="1"/>
</dbReference>
<dbReference type="InterPro" id="IPR020568">
    <property type="entry name" value="Ribosomal_Su5_D2-typ_SF"/>
</dbReference>
<dbReference type="InterPro" id="IPR014721">
    <property type="entry name" value="Ribsml_uS5_D2-typ_fold_subgr"/>
</dbReference>
<dbReference type="Pfam" id="PF13589">
    <property type="entry name" value="HATPase_c_3"/>
    <property type="match status" value="1"/>
</dbReference>
<dbReference type="Gene3D" id="3.30.230.10">
    <property type="match status" value="1"/>
</dbReference>
<comment type="similarity">
    <text evidence="1">Belongs to the DNA mismatch repair MutL/HexB family.</text>
</comment>
<dbReference type="KEGG" id="tpf:TPHA_0G02680"/>
<dbReference type="GO" id="GO:0006298">
    <property type="term" value="P:mismatch repair"/>
    <property type="evidence" value="ECO:0007669"/>
    <property type="project" value="EnsemblFungi"/>
</dbReference>
<dbReference type="SUPFAM" id="SSF54211">
    <property type="entry name" value="Ribosomal protein S5 domain 2-like"/>
    <property type="match status" value="1"/>
</dbReference>
<evidence type="ECO:0000256" key="1">
    <source>
        <dbReference type="ARBA" id="ARBA00006082"/>
    </source>
</evidence>
<dbReference type="NCBIfam" id="TIGR00585">
    <property type="entry name" value="mutl"/>
    <property type="match status" value="1"/>
</dbReference>
<evidence type="ECO:0000259" key="3">
    <source>
        <dbReference type="SMART" id="SM01340"/>
    </source>
</evidence>
<dbReference type="AlphaFoldDB" id="G8BW27"/>
<organism evidence="4 5">
    <name type="scientific">Tetrapisispora phaffii (strain ATCC 24235 / CBS 4417 / NBRC 1672 / NRRL Y-8282 / UCD 70-5)</name>
    <name type="common">Yeast</name>
    <name type="synonym">Fabospora phaffii</name>
    <dbReference type="NCBI Taxonomy" id="1071381"/>
    <lineage>
        <taxon>Eukaryota</taxon>
        <taxon>Fungi</taxon>
        <taxon>Dikarya</taxon>
        <taxon>Ascomycota</taxon>
        <taxon>Saccharomycotina</taxon>
        <taxon>Saccharomycetes</taxon>
        <taxon>Saccharomycetales</taxon>
        <taxon>Saccharomycetaceae</taxon>
        <taxon>Tetrapisispora</taxon>
    </lineage>
</organism>
<gene>
    <name evidence="4" type="primary">TPHA0G02680</name>
    <name evidence="4" type="ordered locus">TPHA_0G02680</name>
</gene>
<dbReference type="RefSeq" id="XP_003686539.1">
    <property type="nucleotide sequence ID" value="XM_003686491.1"/>
</dbReference>
<dbReference type="InterPro" id="IPR036890">
    <property type="entry name" value="HATPase_C_sf"/>
</dbReference>
<dbReference type="GO" id="GO:0000405">
    <property type="term" value="F:bubble DNA binding"/>
    <property type="evidence" value="ECO:0007669"/>
    <property type="project" value="EnsemblFungi"/>
</dbReference>
<dbReference type="GO" id="GO:0016887">
    <property type="term" value="F:ATP hydrolysis activity"/>
    <property type="evidence" value="ECO:0007669"/>
    <property type="project" value="InterPro"/>
</dbReference>
<dbReference type="InterPro" id="IPR002099">
    <property type="entry name" value="MutL/Mlh/PMS"/>
</dbReference>
<dbReference type="GO" id="GO:0007131">
    <property type="term" value="P:reciprocal meiotic recombination"/>
    <property type="evidence" value="ECO:0007669"/>
    <property type="project" value="EnsemblFungi"/>
</dbReference>